<accession>A0ABP5T8F8</accession>
<dbReference type="Proteomes" id="UP001501444">
    <property type="component" value="Unassembled WGS sequence"/>
</dbReference>
<evidence type="ECO:0000256" key="1">
    <source>
        <dbReference type="SAM" id="MobiDB-lite"/>
    </source>
</evidence>
<evidence type="ECO:0000313" key="2">
    <source>
        <dbReference type="EMBL" id="GAA2347439.1"/>
    </source>
</evidence>
<reference evidence="3" key="1">
    <citation type="journal article" date="2019" name="Int. J. Syst. Evol. Microbiol.">
        <title>The Global Catalogue of Microorganisms (GCM) 10K type strain sequencing project: providing services to taxonomists for standard genome sequencing and annotation.</title>
        <authorList>
            <consortium name="The Broad Institute Genomics Platform"/>
            <consortium name="The Broad Institute Genome Sequencing Center for Infectious Disease"/>
            <person name="Wu L."/>
            <person name="Ma J."/>
        </authorList>
    </citation>
    <scope>NUCLEOTIDE SEQUENCE [LARGE SCALE GENOMIC DNA]</scope>
    <source>
        <strain evidence="3">JCM 3272</strain>
    </source>
</reference>
<dbReference type="EMBL" id="BAAARV010000025">
    <property type="protein sequence ID" value="GAA2347439.1"/>
    <property type="molecule type" value="Genomic_DNA"/>
</dbReference>
<feature type="region of interest" description="Disordered" evidence="1">
    <location>
        <begin position="15"/>
        <end position="47"/>
    </location>
</feature>
<evidence type="ECO:0000313" key="3">
    <source>
        <dbReference type="Proteomes" id="UP001501444"/>
    </source>
</evidence>
<sequence>MNQYRILTVVRLHDGSTTEHVSSPMSKEGAEAHANEGNRTGGGRATSTVITEAEYDVMLARFASGQ</sequence>
<comment type="caution">
    <text evidence="2">The sequence shown here is derived from an EMBL/GenBank/DDBJ whole genome shotgun (WGS) entry which is preliminary data.</text>
</comment>
<proteinExistence type="predicted"/>
<organism evidence="2 3">
    <name type="scientific">Dactylosporangium salmoneum</name>
    <dbReference type="NCBI Taxonomy" id="53361"/>
    <lineage>
        <taxon>Bacteria</taxon>
        <taxon>Bacillati</taxon>
        <taxon>Actinomycetota</taxon>
        <taxon>Actinomycetes</taxon>
        <taxon>Micromonosporales</taxon>
        <taxon>Micromonosporaceae</taxon>
        <taxon>Dactylosporangium</taxon>
    </lineage>
</organism>
<gene>
    <name evidence="2" type="ORF">GCM10010170_035060</name>
</gene>
<protein>
    <submittedName>
        <fullName evidence="2">Uncharacterized protein</fullName>
    </submittedName>
</protein>
<keyword evidence="3" id="KW-1185">Reference proteome</keyword>
<name>A0ABP5T8F8_9ACTN</name>
<dbReference type="RefSeq" id="WP_344613456.1">
    <property type="nucleotide sequence ID" value="NZ_BAAARV010000025.1"/>
</dbReference>